<evidence type="ECO:0000256" key="2">
    <source>
        <dbReference type="ARBA" id="ARBA00022679"/>
    </source>
</evidence>
<dbReference type="InterPro" id="IPR046977">
    <property type="entry name" value="RsmC/RlmG"/>
</dbReference>
<keyword evidence="1 5" id="KW-0489">Methyltransferase</keyword>
<sequence>MLNVEQLAALRQPLQFATTLAGQPLHFTTTWGLFSPREIDGGTRLLLEHISIAATADCLDFGCGYGAIGMTLARLAPRGRTLLIDKDFVAIEYAQRNLVLNQLTHAEVQLSNGFNHIDRERRFDVIASNIPAQVGKELLTLLLHDAHHHLRDGGQLYLVTVNGLRQFMQRNLNDVFGNYTKLKQGSHYTVARAQKLPFIRTSSLT</sequence>
<evidence type="ECO:0000313" key="6">
    <source>
        <dbReference type="Proteomes" id="UP000548632"/>
    </source>
</evidence>
<dbReference type="RefSeq" id="WP_182582708.1">
    <property type="nucleotide sequence ID" value="NZ_JABVCQ010000006.1"/>
</dbReference>
<dbReference type="CDD" id="cd02440">
    <property type="entry name" value="AdoMet_MTases"/>
    <property type="match status" value="1"/>
</dbReference>
<dbReference type="PANTHER" id="PTHR47816:SF4">
    <property type="entry name" value="RIBOSOMAL RNA SMALL SUBUNIT METHYLTRANSFERASE C"/>
    <property type="match status" value="1"/>
</dbReference>
<evidence type="ECO:0000259" key="4">
    <source>
        <dbReference type="Pfam" id="PF05175"/>
    </source>
</evidence>
<accession>A0A839HDZ4</accession>
<dbReference type="GO" id="GO:0008757">
    <property type="term" value="F:S-adenosylmethionine-dependent methyltransferase activity"/>
    <property type="evidence" value="ECO:0007669"/>
    <property type="project" value="InterPro"/>
</dbReference>
<feature type="domain" description="Methyltransferase small" evidence="4">
    <location>
        <begin position="25"/>
        <end position="191"/>
    </location>
</feature>
<reference evidence="5 6" key="1">
    <citation type="journal article" date="2020" name="Arch. Microbiol.">
        <title>The genome sequence of the giant phototrophic gammaproteobacterium Thiospirillum jenense gives insight into its physiological properties and phylogenetic relationships.</title>
        <authorList>
            <person name="Imhoff J.F."/>
            <person name="Meyer T.E."/>
            <person name="Kyndt J.A."/>
        </authorList>
    </citation>
    <scope>NUCLEOTIDE SEQUENCE [LARGE SCALE GENOMIC DNA]</scope>
    <source>
        <strain evidence="5 6">DSM 216</strain>
    </source>
</reference>
<dbReference type="SUPFAM" id="SSF53335">
    <property type="entry name" value="S-adenosyl-L-methionine-dependent methyltransferases"/>
    <property type="match status" value="1"/>
</dbReference>
<evidence type="ECO:0000313" key="5">
    <source>
        <dbReference type="EMBL" id="MBB1125397.1"/>
    </source>
</evidence>
<keyword evidence="2 5" id="KW-0808">Transferase</keyword>
<dbReference type="AlphaFoldDB" id="A0A839HDZ4"/>
<proteinExistence type="predicted"/>
<protein>
    <submittedName>
        <fullName evidence="5">Methyltransferase</fullName>
    </submittedName>
</protein>
<dbReference type="InterPro" id="IPR029063">
    <property type="entry name" value="SAM-dependent_MTases_sf"/>
</dbReference>
<dbReference type="PANTHER" id="PTHR47816">
    <property type="entry name" value="RIBOSOMAL RNA SMALL SUBUNIT METHYLTRANSFERASE C"/>
    <property type="match status" value="1"/>
</dbReference>
<name>A0A839HDZ4_9GAMM</name>
<evidence type="ECO:0000256" key="1">
    <source>
        <dbReference type="ARBA" id="ARBA00022603"/>
    </source>
</evidence>
<dbReference type="InterPro" id="IPR007848">
    <property type="entry name" value="Small_mtfrase_dom"/>
</dbReference>
<dbReference type="GO" id="GO:0032259">
    <property type="term" value="P:methylation"/>
    <property type="evidence" value="ECO:0007669"/>
    <property type="project" value="UniProtKB-KW"/>
</dbReference>
<dbReference type="Proteomes" id="UP000548632">
    <property type="component" value="Unassembled WGS sequence"/>
</dbReference>
<comment type="caution">
    <text evidence="5">The sequence shown here is derived from an EMBL/GenBank/DDBJ whole genome shotgun (WGS) entry which is preliminary data.</text>
</comment>
<keyword evidence="3" id="KW-0949">S-adenosyl-L-methionine</keyword>
<dbReference type="Pfam" id="PF05175">
    <property type="entry name" value="MTS"/>
    <property type="match status" value="1"/>
</dbReference>
<organism evidence="5 6">
    <name type="scientific">Thiospirillum jenense</name>
    <dbReference type="NCBI Taxonomy" id="1653858"/>
    <lineage>
        <taxon>Bacteria</taxon>
        <taxon>Pseudomonadati</taxon>
        <taxon>Pseudomonadota</taxon>
        <taxon>Gammaproteobacteria</taxon>
        <taxon>Chromatiales</taxon>
        <taxon>Chromatiaceae</taxon>
        <taxon>Thiospirillum</taxon>
    </lineage>
</organism>
<dbReference type="EMBL" id="JABVCQ010000006">
    <property type="protein sequence ID" value="MBB1125397.1"/>
    <property type="molecule type" value="Genomic_DNA"/>
</dbReference>
<keyword evidence="6" id="KW-1185">Reference proteome</keyword>
<dbReference type="Gene3D" id="3.40.50.150">
    <property type="entry name" value="Vaccinia Virus protein VP39"/>
    <property type="match status" value="1"/>
</dbReference>
<evidence type="ECO:0000256" key="3">
    <source>
        <dbReference type="ARBA" id="ARBA00022691"/>
    </source>
</evidence>
<gene>
    <name evidence="5" type="ORF">HUK38_04020</name>
</gene>